<evidence type="ECO:0000313" key="5">
    <source>
        <dbReference type="EMBL" id="MPC72383.1"/>
    </source>
</evidence>
<keyword evidence="6" id="KW-1185">Reference proteome</keyword>
<evidence type="ECO:0000256" key="1">
    <source>
        <dbReference type="ARBA" id="ARBA00022723"/>
    </source>
</evidence>
<accession>A0A5B7HQG7</accession>
<feature type="region of interest" description="Disordered" evidence="4">
    <location>
        <begin position="214"/>
        <end position="234"/>
    </location>
</feature>
<reference evidence="5 6" key="1">
    <citation type="submission" date="2019-05" db="EMBL/GenBank/DDBJ databases">
        <title>Another draft genome of Portunus trituberculatus and its Hox gene families provides insights of decapod evolution.</title>
        <authorList>
            <person name="Jeong J.-H."/>
            <person name="Song I."/>
            <person name="Kim S."/>
            <person name="Choi T."/>
            <person name="Kim D."/>
            <person name="Ryu S."/>
            <person name="Kim W."/>
        </authorList>
    </citation>
    <scope>NUCLEOTIDE SEQUENCE [LARGE SCALE GENOMIC DNA]</scope>
    <source>
        <tissue evidence="5">Muscle</tissue>
    </source>
</reference>
<name>A0A5B7HQG7_PORTR</name>
<dbReference type="PROSITE" id="PS01359">
    <property type="entry name" value="ZF_PHD_1"/>
    <property type="match status" value="1"/>
</dbReference>
<dbReference type="Proteomes" id="UP000324222">
    <property type="component" value="Unassembled WGS sequence"/>
</dbReference>
<dbReference type="GO" id="GO:0008270">
    <property type="term" value="F:zinc ion binding"/>
    <property type="evidence" value="ECO:0007669"/>
    <property type="project" value="UniProtKB-KW"/>
</dbReference>
<gene>
    <name evidence="5" type="ORF">E2C01_066687</name>
</gene>
<keyword evidence="1" id="KW-0479">Metal-binding</keyword>
<dbReference type="EMBL" id="VSRR010034644">
    <property type="protein sequence ID" value="MPC72383.1"/>
    <property type="molecule type" value="Genomic_DNA"/>
</dbReference>
<organism evidence="5 6">
    <name type="scientific">Portunus trituberculatus</name>
    <name type="common">Swimming crab</name>
    <name type="synonym">Neptunus trituberculatus</name>
    <dbReference type="NCBI Taxonomy" id="210409"/>
    <lineage>
        <taxon>Eukaryota</taxon>
        <taxon>Metazoa</taxon>
        <taxon>Ecdysozoa</taxon>
        <taxon>Arthropoda</taxon>
        <taxon>Crustacea</taxon>
        <taxon>Multicrustacea</taxon>
        <taxon>Malacostraca</taxon>
        <taxon>Eumalacostraca</taxon>
        <taxon>Eucarida</taxon>
        <taxon>Decapoda</taxon>
        <taxon>Pleocyemata</taxon>
        <taxon>Brachyura</taxon>
        <taxon>Eubrachyura</taxon>
        <taxon>Portunoidea</taxon>
        <taxon>Portunidae</taxon>
        <taxon>Portuninae</taxon>
        <taxon>Portunus</taxon>
    </lineage>
</organism>
<proteinExistence type="predicted"/>
<evidence type="ECO:0000256" key="4">
    <source>
        <dbReference type="SAM" id="MobiDB-lite"/>
    </source>
</evidence>
<keyword evidence="3" id="KW-0862">Zinc</keyword>
<keyword evidence="2" id="KW-0863">Zinc-finger</keyword>
<sequence length="278" mass="31846">MACKNFAGANSCCVVCCERCDSEFLRCYKCKECVHAKCSKLPHYYIVGLYATKTQYMCEGCICLFVVAMDDLCTQNDDNLNQKDHLLNQNDDLLNSAGANSSCVVCCERCDSEFLKCCKCKGRVHAKCSNLPHYYIVSLYATKTPYMCEGCICVFVATVDDLCTQNDDHLNQKDHLLDQNNDRLNQNDDFLNQNDDFLNQNDNFLFCNENANQTAKDTKESPSPDVVQPDEDLEDTTVVLRRRNSNSSRSPRIWEEITDWEEDTVESWDEEDGWVCYL</sequence>
<evidence type="ECO:0000313" key="6">
    <source>
        <dbReference type="Proteomes" id="UP000324222"/>
    </source>
</evidence>
<dbReference type="InterPro" id="IPR019786">
    <property type="entry name" value="Zinc_finger_PHD-type_CS"/>
</dbReference>
<evidence type="ECO:0000256" key="2">
    <source>
        <dbReference type="ARBA" id="ARBA00022771"/>
    </source>
</evidence>
<dbReference type="AlphaFoldDB" id="A0A5B7HQG7"/>
<protein>
    <submittedName>
        <fullName evidence="5">Uncharacterized protein</fullName>
    </submittedName>
</protein>
<evidence type="ECO:0000256" key="3">
    <source>
        <dbReference type="ARBA" id="ARBA00022833"/>
    </source>
</evidence>
<comment type="caution">
    <text evidence="5">The sequence shown here is derived from an EMBL/GenBank/DDBJ whole genome shotgun (WGS) entry which is preliminary data.</text>
</comment>